<accession>A0A5J4TTM3</accession>
<dbReference type="Pfam" id="PF11976">
    <property type="entry name" value="Rad60-SLD"/>
    <property type="match status" value="1"/>
</dbReference>
<proteinExistence type="predicted"/>
<dbReference type="SUPFAM" id="SSF54236">
    <property type="entry name" value="Ubiquitin-like"/>
    <property type="match status" value="1"/>
</dbReference>
<protein>
    <recommendedName>
        <fullName evidence="1">Rad60/SUMO-like domain-containing protein</fullName>
    </recommendedName>
</protein>
<evidence type="ECO:0000313" key="3">
    <source>
        <dbReference type="Proteomes" id="UP000324800"/>
    </source>
</evidence>
<dbReference type="PANTHER" id="PTHR10562">
    <property type="entry name" value="SMALL UBIQUITIN-RELATED MODIFIER"/>
    <property type="match status" value="1"/>
</dbReference>
<dbReference type="InterPro" id="IPR022617">
    <property type="entry name" value="Rad60/SUMO-like_dom"/>
</dbReference>
<name>A0A5J4TTM3_9EUKA</name>
<dbReference type="Gene3D" id="3.10.20.90">
    <property type="entry name" value="Phosphatidylinositol 3-kinase Catalytic Subunit, Chain A, domain 1"/>
    <property type="match status" value="1"/>
</dbReference>
<evidence type="ECO:0000313" key="2">
    <source>
        <dbReference type="EMBL" id="KAA6361282.1"/>
    </source>
</evidence>
<dbReference type="EMBL" id="SNRW01025765">
    <property type="protein sequence ID" value="KAA6361282.1"/>
    <property type="molecule type" value="Genomic_DNA"/>
</dbReference>
<feature type="domain" description="Rad60/SUMO-like" evidence="1">
    <location>
        <begin position="14"/>
        <end position="73"/>
    </location>
</feature>
<dbReference type="Proteomes" id="UP000324800">
    <property type="component" value="Unassembled WGS sequence"/>
</dbReference>
<organism evidence="2 3">
    <name type="scientific">Streblomastix strix</name>
    <dbReference type="NCBI Taxonomy" id="222440"/>
    <lineage>
        <taxon>Eukaryota</taxon>
        <taxon>Metamonada</taxon>
        <taxon>Preaxostyla</taxon>
        <taxon>Oxymonadida</taxon>
        <taxon>Streblomastigidae</taxon>
        <taxon>Streblomastix</taxon>
    </lineage>
</organism>
<evidence type="ECO:0000259" key="1">
    <source>
        <dbReference type="Pfam" id="PF11976"/>
    </source>
</evidence>
<gene>
    <name evidence="2" type="ORF">EZS28_043191</name>
</gene>
<sequence length="79" mass="8917">MEENKPSTGKGPFLTIIVRTPTGEEIFFKIRDKTPLKKVIEAYCNSFDGQRIKDIDTPKSLDMQENDVIDALVEFHGGC</sequence>
<dbReference type="AlphaFoldDB" id="A0A5J4TTM3"/>
<comment type="caution">
    <text evidence="2">The sequence shown here is derived from an EMBL/GenBank/DDBJ whole genome shotgun (WGS) entry which is preliminary data.</text>
</comment>
<dbReference type="OrthoDB" id="442921at2759"/>
<reference evidence="2 3" key="1">
    <citation type="submission" date="2019-03" db="EMBL/GenBank/DDBJ databases">
        <title>Single cell metagenomics reveals metabolic interactions within the superorganism composed of flagellate Streblomastix strix and complex community of Bacteroidetes bacteria on its surface.</title>
        <authorList>
            <person name="Treitli S.C."/>
            <person name="Kolisko M."/>
            <person name="Husnik F."/>
            <person name="Keeling P."/>
            <person name="Hampl V."/>
        </authorList>
    </citation>
    <scope>NUCLEOTIDE SEQUENCE [LARGE SCALE GENOMIC DNA]</scope>
    <source>
        <strain evidence="2">ST1C</strain>
    </source>
</reference>
<dbReference type="InterPro" id="IPR029071">
    <property type="entry name" value="Ubiquitin-like_domsf"/>
</dbReference>